<dbReference type="Pfam" id="PF16064">
    <property type="entry name" value="DUF4806"/>
    <property type="match status" value="1"/>
</dbReference>
<evidence type="ECO:0000313" key="5">
    <source>
        <dbReference type="RefSeq" id="XP_030745003.1"/>
    </source>
</evidence>
<evidence type="ECO:0000313" key="8">
    <source>
        <dbReference type="RefSeq" id="XP_030764294.1"/>
    </source>
</evidence>
<dbReference type="InterPro" id="IPR032071">
    <property type="entry name" value="DUF4806"/>
</dbReference>
<dbReference type="RefSeq" id="XP_030745003.1">
    <property type="nucleotide sequence ID" value="XM_030889143.1"/>
</dbReference>
<keyword evidence="4" id="KW-1185">Reference proteome</keyword>
<dbReference type="KEGG" id="soy:115874081"/>
<dbReference type="AlphaFoldDB" id="A0A6J2X1C7"/>
<dbReference type="RefSeq" id="XP_030764294.1">
    <property type="nucleotide sequence ID" value="XM_030908434.1"/>
</dbReference>
<accession>A0A6J2X1C7</accession>
<organism evidence="4 5">
    <name type="scientific">Sitophilus oryzae</name>
    <name type="common">Rice weevil</name>
    <name type="synonym">Curculio oryzae</name>
    <dbReference type="NCBI Taxonomy" id="7048"/>
    <lineage>
        <taxon>Eukaryota</taxon>
        <taxon>Metazoa</taxon>
        <taxon>Ecdysozoa</taxon>
        <taxon>Arthropoda</taxon>
        <taxon>Hexapoda</taxon>
        <taxon>Insecta</taxon>
        <taxon>Pterygota</taxon>
        <taxon>Neoptera</taxon>
        <taxon>Endopterygota</taxon>
        <taxon>Coleoptera</taxon>
        <taxon>Polyphaga</taxon>
        <taxon>Cucujiformia</taxon>
        <taxon>Curculionidae</taxon>
        <taxon>Dryophthorinae</taxon>
        <taxon>Sitophilus</taxon>
    </lineage>
</organism>
<protein>
    <submittedName>
        <fullName evidence="5 6">Uncharacterized protein LOC115874081 isoform X1</fullName>
    </submittedName>
    <submittedName>
        <fullName evidence="7 8">Uncharacterized protein LOC115888657 isoform X1</fullName>
    </submittedName>
</protein>
<evidence type="ECO:0000256" key="1">
    <source>
        <dbReference type="SAM" id="Coils"/>
    </source>
</evidence>
<feature type="compositionally biased region" description="Basic and acidic residues" evidence="2">
    <location>
        <begin position="395"/>
        <end position="418"/>
    </location>
</feature>
<evidence type="ECO:0000259" key="3">
    <source>
        <dbReference type="Pfam" id="PF16064"/>
    </source>
</evidence>
<evidence type="ECO:0000313" key="4">
    <source>
        <dbReference type="Proteomes" id="UP000504635"/>
    </source>
</evidence>
<feature type="coiled-coil region" evidence="1">
    <location>
        <begin position="58"/>
        <end position="85"/>
    </location>
</feature>
<feature type="domain" description="DUF4806" evidence="3">
    <location>
        <begin position="258"/>
        <end position="343"/>
    </location>
</feature>
<dbReference type="Proteomes" id="UP000504635">
    <property type="component" value="Unplaced"/>
</dbReference>
<sequence length="418" mass="47345">MYKIVETIEKGSKQLTVVPQAWEQEGILFWPKMKAEKLIKIGTSIPEDSWFQMSCKLKRRELETYETAEKELRAMLKKEDSTESEEPEVVPRPKRVRVMLPKKSTSGYDFNEMAIKAVCTDADATTSKTIEYGISSENTLVTDSSEQNVVYSYINADQISDNNYSVEQSSCLTATINDVLPTSALSTILGNQSIIISNQNLIIETLQNLGTSENQLKILQQLSKLEAMGDVVAGKVSNINCTCKKATPIVQNDSIKQIETIEDLDALEESLRDKEIMKEKTEKLSYVCGKRGDGHGVNNSFTLVDRMFTRKFMTLCSWAGGARGEREKVAFKMYKNVILLFYNVIQLSDKSFTHKDCEEFFKNVIRNSTRRSKSDFSRASTVKRRSKKIASQNDTSKDISGDVPHKEDHDHEVEERSD</sequence>
<reference evidence="5 6" key="1">
    <citation type="submission" date="2025-04" db="UniProtKB">
        <authorList>
            <consortium name="RefSeq"/>
        </authorList>
    </citation>
    <scope>IDENTIFICATION</scope>
    <source>
        <tissue evidence="5 6">Gonads</tissue>
    </source>
</reference>
<gene>
    <name evidence="5 6" type="primary">LOC115874081</name>
    <name evidence="7 8" type="synonym">LOC115888657</name>
</gene>
<dbReference type="KEGG" id="soy:115888657"/>
<feature type="region of interest" description="Disordered" evidence="2">
    <location>
        <begin position="373"/>
        <end position="418"/>
    </location>
</feature>
<evidence type="ECO:0000313" key="7">
    <source>
        <dbReference type="RefSeq" id="XP_030764293.1"/>
    </source>
</evidence>
<dbReference type="GeneID" id="115874081"/>
<evidence type="ECO:0000256" key="2">
    <source>
        <dbReference type="SAM" id="MobiDB-lite"/>
    </source>
</evidence>
<keyword evidence="1" id="KW-0175">Coiled coil</keyword>
<dbReference type="RefSeq" id="XP_030745004.1">
    <property type="nucleotide sequence ID" value="XM_030889144.1"/>
</dbReference>
<dbReference type="OrthoDB" id="6775595at2759"/>
<proteinExistence type="predicted"/>
<evidence type="ECO:0000313" key="6">
    <source>
        <dbReference type="RefSeq" id="XP_030745004.1"/>
    </source>
</evidence>
<name>A0A6J2X1C7_SITOR</name>
<dbReference type="RefSeq" id="XP_030764293.1">
    <property type="nucleotide sequence ID" value="XM_030908433.1"/>
</dbReference>